<sequence>MASNAEDDESDVGEISGGEEQEMEFTDGDGLQRMSSTEAPQLVGAGEERGGEGGGGEDSGEGGGGNGSGDDGETDPFDDDSDESFKSLSDLDESHPPDPGSCPFACKNDFIIDCDCECDRCMFKYLNENPPNRRRFNKVLRDNFRSSGYDKLADRPQRLFRARRPYDYTQDSATQFCTQMIPWGVDIRHWNRACPNKRRRERGRYAGRILPCDERFCYWNLEELSERYNEEYGEGIPDERGLPDALWTQIQFPADDGPTRPYVCESHIEDSKEYFRMGPDAENLYKAHLVRFCQNHEADLLAQHRAQGLESTCTCRNVDFTRWQCRSCFQTKVETLQRNFRRRVNPRWRGAADTAITNAEHYQGDWKKVRRMLQRQHPCLKGHCGRPRLKGVARNEVLDCRCCGGYVVQPNLPPLRRSARLAKQDPVQYQEESTRGSSDVFI</sequence>
<gene>
    <name evidence="2" type="ORF">ALECFALPRED_004896</name>
</gene>
<evidence type="ECO:0000256" key="1">
    <source>
        <dbReference type="SAM" id="MobiDB-lite"/>
    </source>
</evidence>
<reference evidence="2" key="1">
    <citation type="submission" date="2021-03" db="EMBL/GenBank/DDBJ databases">
        <authorList>
            <person name="Tagirdzhanova G."/>
        </authorList>
    </citation>
    <scope>NUCLEOTIDE SEQUENCE</scope>
</reference>
<dbReference type="EMBL" id="CAJPDR010000030">
    <property type="protein sequence ID" value="CAF9908687.1"/>
    <property type="molecule type" value="Genomic_DNA"/>
</dbReference>
<protein>
    <submittedName>
        <fullName evidence="2">Uncharacterized protein</fullName>
    </submittedName>
</protein>
<evidence type="ECO:0000313" key="3">
    <source>
        <dbReference type="Proteomes" id="UP000664203"/>
    </source>
</evidence>
<comment type="caution">
    <text evidence="2">The sequence shown here is derived from an EMBL/GenBank/DDBJ whole genome shotgun (WGS) entry which is preliminary data.</text>
</comment>
<dbReference type="AlphaFoldDB" id="A0A8H3ER27"/>
<keyword evidence="3" id="KW-1185">Reference proteome</keyword>
<name>A0A8H3ER27_9LECA</name>
<feature type="region of interest" description="Disordered" evidence="1">
    <location>
        <begin position="423"/>
        <end position="442"/>
    </location>
</feature>
<dbReference type="Proteomes" id="UP000664203">
    <property type="component" value="Unassembled WGS sequence"/>
</dbReference>
<accession>A0A8H3ER27</accession>
<feature type="compositionally biased region" description="Gly residues" evidence="1">
    <location>
        <begin position="52"/>
        <end position="69"/>
    </location>
</feature>
<feature type="compositionally biased region" description="Acidic residues" evidence="1">
    <location>
        <begin position="70"/>
        <end position="82"/>
    </location>
</feature>
<feature type="region of interest" description="Disordered" evidence="1">
    <location>
        <begin position="1"/>
        <end position="98"/>
    </location>
</feature>
<dbReference type="OrthoDB" id="5334351at2759"/>
<feature type="compositionally biased region" description="Acidic residues" evidence="1">
    <location>
        <begin position="1"/>
        <end position="27"/>
    </location>
</feature>
<proteinExistence type="predicted"/>
<evidence type="ECO:0000313" key="2">
    <source>
        <dbReference type="EMBL" id="CAF9908687.1"/>
    </source>
</evidence>
<organism evidence="2 3">
    <name type="scientific">Alectoria fallacina</name>
    <dbReference type="NCBI Taxonomy" id="1903189"/>
    <lineage>
        <taxon>Eukaryota</taxon>
        <taxon>Fungi</taxon>
        <taxon>Dikarya</taxon>
        <taxon>Ascomycota</taxon>
        <taxon>Pezizomycotina</taxon>
        <taxon>Lecanoromycetes</taxon>
        <taxon>OSLEUM clade</taxon>
        <taxon>Lecanoromycetidae</taxon>
        <taxon>Lecanorales</taxon>
        <taxon>Lecanorineae</taxon>
        <taxon>Parmeliaceae</taxon>
        <taxon>Alectoria</taxon>
    </lineage>
</organism>